<evidence type="ECO:0000313" key="2">
    <source>
        <dbReference type="Proteomes" id="UP000325684"/>
    </source>
</evidence>
<dbReference type="Proteomes" id="UP000325684">
    <property type="component" value="Unassembled WGS sequence"/>
</dbReference>
<comment type="caution">
    <text evidence="1">The sequence shown here is derived from an EMBL/GenBank/DDBJ whole genome shotgun (WGS) entry which is preliminary data.</text>
</comment>
<dbReference type="AlphaFoldDB" id="A0A5N3P4T8"/>
<evidence type="ECO:0008006" key="3">
    <source>
        <dbReference type="Google" id="ProtNLM"/>
    </source>
</evidence>
<name>A0A5N3P4T8_9HYPH</name>
<proteinExistence type="predicted"/>
<organism evidence="1 2">
    <name type="scientific">Microvirga brassicacearum</name>
    <dbReference type="NCBI Taxonomy" id="2580413"/>
    <lineage>
        <taxon>Bacteria</taxon>
        <taxon>Pseudomonadati</taxon>
        <taxon>Pseudomonadota</taxon>
        <taxon>Alphaproteobacteria</taxon>
        <taxon>Hyphomicrobiales</taxon>
        <taxon>Methylobacteriaceae</taxon>
        <taxon>Microvirga</taxon>
    </lineage>
</organism>
<gene>
    <name evidence="1" type="ORF">FEZ63_22005</name>
</gene>
<evidence type="ECO:0000313" key="1">
    <source>
        <dbReference type="EMBL" id="KAB0264725.1"/>
    </source>
</evidence>
<reference evidence="1 2" key="1">
    <citation type="journal article" date="2019" name="Microorganisms">
        <title>Genome Insights into the Novel Species Microvirga brassicacearum, a Rapeseed Endophyte with Biotechnological Potential.</title>
        <authorList>
            <person name="Jimenez-Gomez A."/>
            <person name="Saati-Santamaria Z."/>
            <person name="Igual J.M."/>
            <person name="Rivas R."/>
            <person name="Mateos P.F."/>
            <person name="Garcia-Fraile P."/>
        </authorList>
    </citation>
    <scope>NUCLEOTIDE SEQUENCE [LARGE SCALE GENOMIC DNA]</scope>
    <source>
        <strain evidence="1 2">CDVBN77</strain>
    </source>
</reference>
<keyword evidence="2" id="KW-1185">Reference proteome</keyword>
<dbReference type="EMBL" id="VCMV01000063">
    <property type="protein sequence ID" value="KAB0264725.1"/>
    <property type="molecule type" value="Genomic_DNA"/>
</dbReference>
<protein>
    <recommendedName>
        <fullName evidence="3">DUF4062 domain-containing protein</fullName>
    </recommendedName>
</protein>
<accession>A0A5N3P4T8</accession>
<dbReference type="OrthoDB" id="8442841at2"/>
<dbReference type="RefSeq" id="WP_150948786.1">
    <property type="nucleotide sequence ID" value="NZ_VCMV01000063.1"/>
</dbReference>
<sequence>MTTSRRAKSRAVKRKGATKIRPINIMISSRNLAAFPAGETTTLSELRREIKAKLEAATLFGHPLFNVWINEDAPAATAAAWDECMLRVDQADILLVIYDGSAGWAAGAGDMGICHGEFQRAYSRTPAKVLVIRAGSEEDIKSYTSERDQRFQEDVNRADRFRGQGNSFEDVLNEVEQAIAHQVAELVTLAASEGRRNHFHLGEALEWSKLDYRAREERICTVLESAIKQNGGEVMVPRNATLDIDGEKVLFCLHAVPGSMSIGAAREMIGRPFLRDHEQISALKLAVGPVHLIGCNRTATETQAASLLGFPDATIVSAPFGIYVADEVQKVQFVLLTNCRDDATTRLALQKLVTWLTQSGEAAAMVTRGASRKRIVNAIAAEIKH</sequence>